<keyword evidence="2" id="KW-0813">Transport</keyword>
<feature type="domain" description="ABC transporter" evidence="7">
    <location>
        <begin position="6"/>
        <end position="238"/>
    </location>
</feature>
<dbReference type="GO" id="GO:0005524">
    <property type="term" value="F:ATP binding"/>
    <property type="evidence" value="ECO:0007669"/>
    <property type="project" value="UniProtKB-KW"/>
</dbReference>
<evidence type="ECO:0000256" key="6">
    <source>
        <dbReference type="ARBA" id="ARBA00024722"/>
    </source>
</evidence>
<keyword evidence="9" id="KW-1185">Reference proteome</keyword>
<dbReference type="SMART" id="SM00382">
    <property type="entry name" value="AAA"/>
    <property type="match status" value="1"/>
</dbReference>
<evidence type="ECO:0000256" key="3">
    <source>
        <dbReference type="ARBA" id="ARBA00022741"/>
    </source>
</evidence>
<dbReference type="SUPFAM" id="SSF52540">
    <property type="entry name" value="P-loop containing nucleoside triphosphate hydrolases"/>
    <property type="match status" value="1"/>
</dbReference>
<evidence type="ECO:0000313" key="9">
    <source>
        <dbReference type="Proteomes" id="UP001213907"/>
    </source>
</evidence>
<dbReference type="PANTHER" id="PTHR43820:SF2">
    <property type="entry name" value="ABC TRANSPORTER ATP-BINDING PROTEIN"/>
    <property type="match status" value="1"/>
</dbReference>
<dbReference type="PROSITE" id="PS50893">
    <property type="entry name" value="ABC_TRANSPORTER_2"/>
    <property type="match status" value="1"/>
</dbReference>
<dbReference type="Gene3D" id="3.40.50.300">
    <property type="entry name" value="P-loop containing nucleotide triphosphate hydrolases"/>
    <property type="match status" value="1"/>
</dbReference>
<dbReference type="InterPro" id="IPR027417">
    <property type="entry name" value="P-loop_NTPase"/>
</dbReference>
<proteinExistence type="inferred from homology"/>
<dbReference type="Proteomes" id="UP001213907">
    <property type="component" value="Chromosome"/>
</dbReference>
<dbReference type="PANTHER" id="PTHR43820">
    <property type="entry name" value="HIGH-AFFINITY BRANCHED-CHAIN AMINO ACID TRANSPORT ATP-BINDING PROTEIN LIVF"/>
    <property type="match status" value="1"/>
</dbReference>
<evidence type="ECO:0000256" key="4">
    <source>
        <dbReference type="ARBA" id="ARBA00022840"/>
    </source>
</evidence>
<dbReference type="Pfam" id="PF00005">
    <property type="entry name" value="ABC_tran"/>
    <property type="match status" value="1"/>
</dbReference>
<comment type="similarity">
    <text evidence="1">Belongs to the ABC transporter superfamily.</text>
</comment>
<dbReference type="EMBL" id="CP113162">
    <property type="protein sequence ID" value="WEF51098.1"/>
    <property type="molecule type" value="Genomic_DNA"/>
</dbReference>
<dbReference type="InterPro" id="IPR052156">
    <property type="entry name" value="BCAA_Transport_ATP-bd_LivF"/>
</dbReference>
<dbReference type="InterPro" id="IPR003439">
    <property type="entry name" value="ABC_transporter-like_ATP-bd"/>
</dbReference>
<evidence type="ECO:0000256" key="1">
    <source>
        <dbReference type="ARBA" id="ARBA00005417"/>
    </source>
</evidence>
<dbReference type="CDD" id="cd03224">
    <property type="entry name" value="ABC_TM1139_LivF_branched"/>
    <property type="match status" value="1"/>
</dbReference>
<dbReference type="InterPro" id="IPR003593">
    <property type="entry name" value="AAA+_ATPase"/>
</dbReference>
<keyword evidence="3" id="KW-0547">Nucleotide-binding</keyword>
<evidence type="ECO:0000313" key="8">
    <source>
        <dbReference type="EMBL" id="WEF51098.1"/>
    </source>
</evidence>
<sequence length="239" mass="25462">MDTDALTISGLNAFYGESHVLHDLSFSVKKGQVLGLLGRNGAGKTTCISAIMGLVKAKASRIDLFGQPIGGLSPESISLKGVGLVPQGRRIFPSLTVYENLTVAARKGYAENGAGWGLERVYATFPRLSERQQQLAGSLSGGEQQMLAICRALMTNPRLVLFDEPSEGLAPQIVAEVAEILKQLSESGLSIVLVEQNIKLALEIADEVIVLNTGYVAHAGNAASLRSDDRLVEQLLGIY</sequence>
<dbReference type="RefSeq" id="WP_275246711.1">
    <property type="nucleotide sequence ID" value="NZ_BAABDX010000001.1"/>
</dbReference>
<comment type="function">
    <text evidence="6">Involved in beta-(1--&gt;2)glucan export. Transmembrane domains (TMD) form a pore in the inner membrane and the ATP-binding domain (NBD) is responsible for energy generation.</text>
</comment>
<name>A0ABY8BM88_AFICR</name>
<protein>
    <submittedName>
        <fullName evidence="8">ABC transporter ATP-binding protein</fullName>
    </submittedName>
</protein>
<evidence type="ECO:0000256" key="2">
    <source>
        <dbReference type="ARBA" id="ARBA00022448"/>
    </source>
</evidence>
<gene>
    <name evidence="8" type="ORF">AFIC_002664</name>
</gene>
<dbReference type="InterPro" id="IPR017871">
    <property type="entry name" value="ABC_transporter-like_CS"/>
</dbReference>
<keyword evidence="4 8" id="KW-0067">ATP-binding</keyword>
<evidence type="ECO:0000259" key="7">
    <source>
        <dbReference type="PROSITE" id="PS50893"/>
    </source>
</evidence>
<organism evidence="8 9">
    <name type="scientific">Afipia carboxydohydrogena</name>
    <name type="common">Pseudomonas carboxydohydrogena</name>
    <dbReference type="NCBI Taxonomy" id="290"/>
    <lineage>
        <taxon>Bacteria</taxon>
        <taxon>Pseudomonadati</taxon>
        <taxon>Pseudomonadota</taxon>
        <taxon>Alphaproteobacteria</taxon>
        <taxon>Hyphomicrobiales</taxon>
        <taxon>Nitrobacteraceae</taxon>
        <taxon>Afipia</taxon>
    </lineage>
</organism>
<dbReference type="PROSITE" id="PS00211">
    <property type="entry name" value="ABC_TRANSPORTER_1"/>
    <property type="match status" value="1"/>
</dbReference>
<evidence type="ECO:0000256" key="5">
    <source>
        <dbReference type="ARBA" id="ARBA00022970"/>
    </source>
</evidence>
<keyword evidence="5" id="KW-0029">Amino-acid transport</keyword>
<reference evidence="8 9" key="1">
    <citation type="submission" date="2022-11" db="EMBL/GenBank/DDBJ databases">
        <authorList>
            <person name="Siebert D."/>
            <person name="Busche T."/>
            <person name="Saydam E."/>
            <person name="Kalinowski J."/>
            <person name="Ruckert C."/>
            <person name="Blombach B."/>
        </authorList>
    </citation>
    <scope>NUCLEOTIDE SEQUENCE [LARGE SCALE GENOMIC DNA]</scope>
    <source>
        <strain evidence="8 9">DSM 1083</strain>
    </source>
</reference>
<accession>A0ABY8BM88</accession>